<feature type="region of interest" description="Disordered" evidence="1">
    <location>
        <begin position="195"/>
        <end position="218"/>
    </location>
</feature>
<dbReference type="InterPro" id="IPR035930">
    <property type="entry name" value="FomD-like_sf"/>
</dbReference>
<sequence length="218" mass="23118">MVVVDFTMDPAPFAPLQAQRYPLGHALIPVAACAGPATAGSTPKSAPAPAAATQRLIILRTVPPPASVPPRHLASRNIPPEATIPFRTATELLRPTPEDGRWDLAQFEAGQTVVRRDVFRGGVWSAQALRVVRDTSEVLVVACPPAAEGLASADWELARRTSQSAVLLLWKAPGLYFSVYAFHDLAGDHRLDAGTSTSSARCGGRRSGSTPSTCWSTS</sequence>
<protein>
    <submittedName>
        <fullName evidence="2">Uncharacterized protein</fullName>
    </submittedName>
</protein>
<proteinExistence type="predicted"/>
<gene>
    <name evidence="2" type="ORF">SBRY_50486</name>
</gene>
<dbReference type="Gene3D" id="2.40.380.10">
    <property type="entry name" value="FomD-like"/>
    <property type="match status" value="1"/>
</dbReference>
<dbReference type="AlphaFoldDB" id="A0A9W4MIH0"/>
<comment type="caution">
    <text evidence="2">The sequence shown here is derived from an EMBL/GenBank/DDBJ whole genome shotgun (WGS) entry which is preliminary data.</text>
</comment>
<accession>A0A9W4MIH0</accession>
<evidence type="ECO:0000313" key="3">
    <source>
        <dbReference type="Proteomes" id="UP001153328"/>
    </source>
</evidence>
<evidence type="ECO:0000256" key="1">
    <source>
        <dbReference type="SAM" id="MobiDB-lite"/>
    </source>
</evidence>
<dbReference type="EMBL" id="CAJVAX010000019">
    <property type="protein sequence ID" value="CAG7650948.1"/>
    <property type="molecule type" value="Genomic_DNA"/>
</dbReference>
<keyword evidence="3" id="KW-1185">Reference proteome</keyword>
<feature type="compositionally biased region" description="Low complexity" evidence="1">
    <location>
        <begin position="195"/>
        <end position="210"/>
    </location>
</feature>
<dbReference type="Proteomes" id="UP001153328">
    <property type="component" value="Unassembled WGS sequence"/>
</dbReference>
<organism evidence="2 3">
    <name type="scientific">Actinacidiphila bryophytorum</name>
    <dbReference type="NCBI Taxonomy" id="1436133"/>
    <lineage>
        <taxon>Bacteria</taxon>
        <taxon>Bacillati</taxon>
        <taxon>Actinomycetota</taxon>
        <taxon>Actinomycetes</taxon>
        <taxon>Kitasatosporales</taxon>
        <taxon>Streptomycetaceae</taxon>
        <taxon>Actinacidiphila</taxon>
    </lineage>
</organism>
<reference evidence="2" key="1">
    <citation type="submission" date="2021-06" db="EMBL/GenBank/DDBJ databases">
        <authorList>
            <person name="Arsene-Ploetze F."/>
        </authorList>
    </citation>
    <scope>NUCLEOTIDE SEQUENCE</scope>
    <source>
        <strain evidence="2">SBRY1</strain>
    </source>
</reference>
<evidence type="ECO:0000313" key="2">
    <source>
        <dbReference type="EMBL" id="CAG7650948.1"/>
    </source>
</evidence>
<name>A0A9W4MIH0_9ACTN</name>